<dbReference type="Proteomes" id="UP000700334">
    <property type="component" value="Unassembled WGS sequence"/>
</dbReference>
<dbReference type="OrthoDB" id="9972728at2759"/>
<accession>A0A8J6DI18</accession>
<sequence length="255" mass="28616">MQLQEVWPHLSSELAHAFLGGICLSLNPEKRCQEAGPCDLQGECGCRGLRGDGDHRQSLAPMDEPRKLKCVSEPQVSDTQHCTEKLQGAGEPGEGLEEYCLAAPELTQLRQSHYGPEYKDPQINMEYALKPLADLTEEKQEGETRMTQLIKAVPATKTSSVFEGPLIIKFTKMLRKRENTVLATSLMTQTRSCERKQSEKRPRCFRRATANHRTQPLQRPPPSSTELCACDSTIHSQRWTFLPVTWAKSPPVLTS</sequence>
<name>A0A8J6DI18_GALPY</name>
<evidence type="ECO:0000313" key="1">
    <source>
        <dbReference type="EMBL" id="KAG8509184.1"/>
    </source>
</evidence>
<keyword evidence="1" id="KW-0687">Ribonucleoprotein</keyword>
<organism evidence="1 2">
    <name type="scientific">Galemys pyrenaicus</name>
    <name type="common">Iberian desman</name>
    <name type="synonym">Pyrenean desman</name>
    <dbReference type="NCBI Taxonomy" id="202257"/>
    <lineage>
        <taxon>Eukaryota</taxon>
        <taxon>Metazoa</taxon>
        <taxon>Chordata</taxon>
        <taxon>Craniata</taxon>
        <taxon>Vertebrata</taxon>
        <taxon>Euteleostomi</taxon>
        <taxon>Mammalia</taxon>
        <taxon>Eutheria</taxon>
        <taxon>Laurasiatheria</taxon>
        <taxon>Eulipotyphla</taxon>
        <taxon>Talpidae</taxon>
        <taxon>Galemys</taxon>
    </lineage>
</organism>
<keyword evidence="1" id="KW-0689">Ribosomal protein</keyword>
<dbReference type="GO" id="GO:0005840">
    <property type="term" value="C:ribosome"/>
    <property type="evidence" value="ECO:0007669"/>
    <property type="project" value="UniProtKB-KW"/>
</dbReference>
<dbReference type="EMBL" id="JAGFMF010011958">
    <property type="protein sequence ID" value="KAG8509184.1"/>
    <property type="molecule type" value="Genomic_DNA"/>
</dbReference>
<reference evidence="1" key="1">
    <citation type="journal article" date="2021" name="Evol. Appl.">
        <title>The genome of the Pyrenean desman and the effects of bottlenecks and inbreeding on the genomic landscape of an endangered species.</title>
        <authorList>
            <person name="Escoda L."/>
            <person name="Castresana J."/>
        </authorList>
    </citation>
    <scope>NUCLEOTIDE SEQUENCE</scope>
    <source>
        <strain evidence="1">IBE-C5619</strain>
    </source>
</reference>
<comment type="caution">
    <text evidence="1">The sequence shown here is derived from an EMBL/GenBank/DDBJ whole genome shotgun (WGS) entry which is preliminary data.</text>
</comment>
<gene>
    <name evidence="1" type="ORF">J0S82_008127</name>
</gene>
<dbReference type="AlphaFoldDB" id="A0A8J6DI18"/>
<evidence type="ECO:0000313" key="2">
    <source>
        <dbReference type="Proteomes" id="UP000700334"/>
    </source>
</evidence>
<proteinExistence type="predicted"/>
<keyword evidence="2" id="KW-1185">Reference proteome</keyword>
<protein>
    <submittedName>
        <fullName evidence="1">28S ribosomal protein S7, mitochondrial</fullName>
    </submittedName>
</protein>